<reference evidence="2" key="1">
    <citation type="journal article" date="2020" name="mSystems">
        <title>Genome- and Community-Level Interaction Insights into Carbon Utilization and Element Cycling Functions of Hydrothermarchaeota in Hydrothermal Sediment.</title>
        <authorList>
            <person name="Zhou Z."/>
            <person name="Liu Y."/>
            <person name="Xu W."/>
            <person name="Pan J."/>
            <person name="Luo Z.H."/>
            <person name="Li M."/>
        </authorList>
    </citation>
    <scope>NUCLEOTIDE SEQUENCE [LARGE SCALE GENOMIC DNA]</scope>
    <source>
        <strain evidence="2">HyVt-538</strain>
    </source>
</reference>
<name>A0A7V5NWT9_9PROT</name>
<feature type="domain" description="Endoribonuclease L-PSP/chorismate mutase-like" evidence="1">
    <location>
        <begin position="7"/>
        <end position="147"/>
    </location>
</feature>
<protein>
    <submittedName>
        <fullName evidence="2">RidA family protein</fullName>
    </submittedName>
</protein>
<proteinExistence type="predicted"/>
<dbReference type="CDD" id="cd02199">
    <property type="entry name" value="YjgF_YER057c_UK114_like_1"/>
    <property type="match status" value="1"/>
</dbReference>
<dbReference type="PANTHER" id="PTHR43760:SF1">
    <property type="entry name" value="ENDORIBONUCLEASE L-PSP_CHORISMATE MUTASE-LIKE DOMAIN-CONTAINING PROTEIN"/>
    <property type="match status" value="1"/>
</dbReference>
<gene>
    <name evidence="2" type="ORF">ENK01_02185</name>
</gene>
<dbReference type="SUPFAM" id="SSF55298">
    <property type="entry name" value="YjgF-like"/>
    <property type="match status" value="1"/>
</dbReference>
<dbReference type="Proteomes" id="UP000885806">
    <property type="component" value="Unassembled WGS sequence"/>
</dbReference>
<dbReference type="Gene3D" id="3.30.1330.40">
    <property type="entry name" value="RutC-like"/>
    <property type="match status" value="1"/>
</dbReference>
<dbReference type="EMBL" id="DROP01000150">
    <property type="protein sequence ID" value="HHI88737.1"/>
    <property type="molecule type" value="Genomic_DNA"/>
</dbReference>
<comment type="caution">
    <text evidence="2">The sequence shown here is derived from an EMBL/GenBank/DDBJ whole genome shotgun (WGS) entry which is preliminary data.</text>
</comment>
<dbReference type="InterPro" id="IPR013813">
    <property type="entry name" value="Endoribo_LPSP/chorism_mut-like"/>
</dbReference>
<organism evidence="2">
    <name type="scientific">Hellea balneolensis</name>
    <dbReference type="NCBI Taxonomy" id="287478"/>
    <lineage>
        <taxon>Bacteria</taxon>
        <taxon>Pseudomonadati</taxon>
        <taxon>Pseudomonadota</taxon>
        <taxon>Alphaproteobacteria</taxon>
        <taxon>Maricaulales</taxon>
        <taxon>Robiginitomaculaceae</taxon>
        <taxon>Hellea</taxon>
    </lineage>
</organism>
<dbReference type="Pfam" id="PF14588">
    <property type="entry name" value="YjgF_endoribonc"/>
    <property type="match status" value="1"/>
</dbReference>
<accession>A0A7V5NWT9</accession>
<sequence length="157" mass="16569">MNQIDKRIEELGLKLPKPVAPVANYVPYVQTGHQLFISGQVSVTADGELIKGRLGEDLDVARGQAAARACALNLIAQMKAACAGDLTRVRRIVKVGGFVNALPTATDLDIPKIINGCSDLLVEVFGEVGKHARFAVAAPALPLDVAVEIDCVVELTA</sequence>
<evidence type="ECO:0000313" key="2">
    <source>
        <dbReference type="EMBL" id="HHI88737.1"/>
    </source>
</evidence>
<dbReference type="PANTHER" id="PTHR43760">
    <property type="entry name" value="ENDORIBONUCLEASE-RELATED"/>
    <property type="match status" value="1"/>
</dbReference>
<evidence type="ECO:0000259" key="1">
    <source>
        <dbReference type="Pfam" id="PF14588"/>
    </source>
</evidence>
<dbReference type="AlphaFoldDB" id="A0A7V5NWT9"/>
<dbReference type="InterPro" id="IPR035959">
    <property type="entry name" value="RutC-like_sf"/>
</dbReference>